<dbReference type="AlphaFoldDB" id="A0A6J6ENN1"/>
<evidence type="ECO:0000313" key="2">
    <source>
        <dbReference type="EMBL" id="CAB4578082.1"/>
    </source>
</evidence>
<feature type="domain" description="Histone deacetylase" evidence="1">
    <location>
        <begin position="20"/>
        <end position="304"/>
    </location>
</feature>
<dbReference type="GO" id="GO:0004407">
    <property type="term" value="F:histone deacetylase activity"/>
    <property type="evidence" value="ECO:0007669"/>
    <property type="project" value="TreeGrafter"/>
</dbReference>
<accession>A0A6J6ENN1</accession>
<name>A0A6J6ENN1_9ZZZZ</name>
<organism evidence="2">
    <name type="scientific">freshwater metagenome</name>
    <dbReference type="NCBI Taxonomy" id="449393"/>
    <lineage>
        <taxon>unclassified sequences</taxon>
        <taxon>metagenomes</taxon>
        <taxon>ecological metagenomes</taxon>
    </lineage>
</organism>
<dbReference type="GO" id="GO:0040029">
    <property type="term" value="P:epigenetic regulation of gene expression"/>
    <property type="evidence" value="ECO:0007669"/>
    <property type="project" value="TreeGrafter"/>
</dbReference>
<sequence length="342" mass="36311">MSLLFVTHEAYLDHLNGPTHQERPARLGAVIDGVHDAGTAEALVALEPRPATRDEVLRVHSIDHVERIEEVVRAGGGRLDVDTSASAGSLTAALLAAGAGLAAIEALDAGRADAAFCAVRPPGHHATRTETMGFCLISNVAVAAAHLADRGERVLVVDFDAHHGNGTQDIFLDDPRVMFVSLHQWPLYPGTGWFDEIGVGAGAGFTMNVPLPPDTTGDAYRRAFDDLVLPRARVFAPTWLIVSAGFDAHRNDPITRMGLSSGDYPAMITALTDLVPAGRRLVMLEGGYDLDALRMSTAATVSALLGSTHRPEPETSGGTDEATARIAEIRDFWIAAGHNLNP</sequence>
<dbReference type="PANTHER" id="PTHR10625">
    <property type="entry name" value="HISTONE DEACETYLASE HDAC1-RELATED"/>
    <property type="match status" value="1"/>
</dbReference>
<dbReference type="PRINTS" id="PR01270">
    <property type="entry name" value="HDASUPER"/>
</dbReference>
<proteinExistence type="predicted"/>
<dbReference type="CDD" id="cd09992">
    <property type="entry name" value="HDAC_classII"/>
    <property type="match status" value="1"/>
</dbReference>
<dbReference type="InterPro" id="IPR023696">
    <property type="entry name" value="Ureohydrolase_dom_sf"/>
</dbReference>
<dbReference type="Pfam" id="PF00850">
    <property type="entry name" value="Hist_deacetyl"/>
    <property type="match status" value="1"/>
</dbReference>
<dbReference type="SUPFAM" id="SSF52768">
    <property type="entry name" value="Arginase/deacetylase"/>
    <property type="match status" value="1"/>
</dbReference>
<dbReference type="EMBL" id="CAEZTS010000058">
    <property type="protein sequence ID" value="CAB4578082.1"/>
    <property type="molecule type" value="Genomic_DNA"/>
</dbReference>
<dbReference type="Gene3D" id="3.40.800.20">
    <property type="entry name" value="Histone deacetylase domain"/>
    <property type="match status" value="1"/>
</dbReference>
<dbReference type="PANTHER" id="PTHR10625:SF10">
    <property type="entry name" value="HISTONE DEACETYLASE HDAC1"/>
    <property type="match status" value="1"/>
</dbReference>
<evidence type="ECO:0000259" key="1">
    <source>
        <dbReference type="Pfam" id="PF00850"/>
    </source>
</evidence>
<reference evidence="2" key="1">
    <citation type="submission" date="2020-05" db="EMBL/GenBank/DDBJ databases">
        <authorList>
            <person name="Chiriac C."/>
            <person name="Salcher M."/>
            <person name="Ghai R."/>
            <person name="Kavagutti S V."/>
        </authorList>
    </citation>
    <scope>NUCLEOTIDE SEQUENCE</scope>
</reference>
<dbReference type="InterPro" id="IPR023801">
    <property type="entry name" value="His_deacetylse_dom"/>
</dbReference>
<protein>
    <submittedName>
        <fullName evidence="2">Unannotated protein</fullName>
    </submittedName>
</protein>
<dbReference type="InterPro" id="IPR037138">
    <property type="entry name" value="His_deacetylse_dom_sf"/>
</dbReference>
<dbReference type="InterPro" id="IPR000286">
    <property type="entry name" value="HDACs"/>
</dbReference>
<gene>
    <name evidence="2" type="ORF">UFOPK1722_00810</name>
</gene>